<dbReference type="Pfam" id="PF00248">
    <property type="entry name" value="Aldo_ket_red"/>
    <property type="match status" value="1"/>
</dbReference>
<evidence type="ECO:0000256" key="4">
    <source>
        <dbReference type="PIRSR" id="PIRSR000097-1"/>
    </source>
</evidence>
<dbReference type="FunFam" id="3.20.20.100:FF:000006">
    <property type="entry name" value="Aldo-keto reductase family 1 member A1"/>
    <property type="match status" value="1"/>
</dbReference>
<dbReference type="InterPro" id="IPR023210">
    <property type="entry name" value="NADP_OxRdtase_dom"/>
</dbReference>
<dbReference type="OrthoDB" id="416253at2759"/>
<feature type="site" description="Lowers pKa of active site Tyr" evidence="6">
    <location>
        <position position="81"/>
    </location>
</feature>
<sequence>MASKNQFVTFNNGQKYPILGFGTWKSKPGEVEEAVKAAIDTGYRHIDCAMVYENETEVGKAIKQKIDEGVVKREDLFITSKLWNTFHQPDYVETVLKKTLSNLQIEYLDLYLIHWPMAYKEGKLEDEWFPKDANGVTIEGNGSYIETWKAMENLVQKGLVKSIGISNFNKKQTENILNIATIKPVVNQVECHPYLNQKKLKEFSEQNNILITAYSPLGSPDRPWAKPEDPSLLDDPKIVAIAKKYNKTTAQILIKYQVQRGIIVIPKSVTKSRIESNFDIWDFTLEQGDIDAIDTFDCNGRVLHLNWNSHYKDYPFHDEY</sequence>
<name>A0A2H8TF81_9HEMI</name>
<dbReference type="PROSITE" id="PS00062">
    <property type="entry name" value="ALDOKETO_REDUCTASE_2"/>
    <property type="match status" value="1"/>
</dbReference>
<dbReference type="InterPro" id="IPR018170">
    <property type="entry name" value="Aldo/ket_reductase_CS"/>
</dbReference>
<evidence type="ECO:0000256" key="5">
    <source>
        <dbReference type="PIRSR" id="PIRSR000097-2"/>
    </source>
</evidence>
<keyword evidence="2" id="KW-0521">NADP</keyword>
<dbReference type="PRINTS" id="PR00069">
    <property type="entry name" value="ALDKETRDTASE"/>
</dbReference>
<dbReference type="InterPro" id="IPR020471">
    <property type="entry name" value="AKR"/>
</dbReference>
<dbReference type="Gene3D" id="3.20.20.100">
    <property type="entry name" value="NADP-dependent oxidoreductase domain"/>
    <property type="match status" value="1"/>
</dbReference>
<evidence type="ECO:0000256" key="3">
    <source>
        <dbReference type="ARBA" id="ARBA00023002"/>
    </source>
</evidence>
<dbReference type="PIRSF" id="PIRSF000097">
    <property type="entry name" value="AKR"/>
    <property type="match status" value="1"/>
</dbReference>
<evidence type="ECO:0000313" key="8">
    <source>
        <dbReference type="EMBL" id="MBW11948.1"/>
    </source>
</evidence>
<dbReference type="PROSITE" id="PS00798">
    <property type="entry name" value="ALDOKETO_REDUCTASE_1"/>
    <property type="match status" value="1"/>
</dbReference>
<evidence type="ECO:0000259" key="7">
    <source>
        <dbReference type="Pfam" id="PF00248"/>
    </source>
</evidence>
<feature type="binding site" evidence="5">
    <location>
        <position position="114"/>
    </location>
    <ligand>
        <name>substrate</name>
    </ligand>
</feature>
<feature type="active site" description="Proton donor" evidence="4">
    <location>
        <position position="52"/>
    </location>
</feature>
<dbReference type="GO" id="GO:0016491">
    <property type="term" value="F:oxidoreductase activity"/>
    <property type="evidence" value="ECO:0007669"/>
    <property type="project" value="UniProtKB-KW"/>
</dbReference>
<dbReference type="AlphaFoldDB" id="A0A2H8TF81"/>
<proteinExistence type="inferred from homology"/>
<organism evidence="8">
    <name type="scientific">Melanaphis sacchari</name>
    <dbReference type="NCBI Taxonomy" id="742174"/>
    <lineage>
        <taxon>Eukaryota</taxon>
        <taxon>Metazoa</taxon>
        <taxon>Ecdysozoa</taxon>
        <taxon>Arthropoda</taxon>
        <taxon>Hexapoda</taxon>
        <taxon>Insecta</taxon>
        <taxon>Pterygota</taxon>
        <taxon>Neoptera</taxon>
        <taxon>Paraneoptera</taxon>
        <taxon>Hemiptera</taxon>
        <taxon>Sternorrhyncha</taxon>
        <taxon>Aphidomorpha</taxon>
        <taxon>Aphidoidea</taxon>
        <taxon>Aphididae</taxon>
        <taxon>Aphidini</taxon>
        <taxon>Melanaphis</taxon>
    </lineage>
</organism>
<evidence type="ECO:0000256" key="1">
    <source>
        <dbReference type="ARBA" id="ARBA00007905"/>
    </source>
</evidence>
<gene>
    <name evidence="8" type="primary">AKR1B10</name>
</gene>
<dbReference type="InterPro" id="IPR036812">
    <property type="entry name" value="NAD(P)_OxRdtase_dom_sf"/>
</dbReference>
<accession>A0A2H8TF81</accession>
<protein>
    <submittedName>
        <fullName evidence="8">Aldo-keto reductase family 1 member B10</fullName>
    </submittedName>
</protein>
<reference evidence="8" key="1">
    <citation type="submission" date="2017-10" db="EMBL/GenBank/DDBJ databases">
        <title>Transcriptome Assembly of Sugarcane Aphid Adults.</title>
        <authorList>
            <person name="Scully E.D."/>
            <person name="Palmer N.A."/>
            <person name="Geib S.M."/>
            <person name="Sarath G."/>
            <person name="Sattler S.E."/>
        </authorList>
    </citation>
    <scope>NUCLEOTIDE SEQUENCE</scope>
    <source>
        <tissue evidence="8">Whole body</tissue>
    </source>
</reference>
<dbReference type="EMBL" id="GFXV01000143">
    <property type="protein sequence ID" value="MBW11948.1"/>
    <property type="molecule type" value="Transcribed_RNA"/>
</dbReference>
<evidence type="ECO:0000256" key="6">
    <source>
        <dbReference type="PIRSR" id="PIRSR000097-3"/>
    </source>
</evidence>
<keyword evidence="3" id="KW-0560">Oxidoreductase</keyword>
<comment type="similarity">
    <text evidence="1">Belongs to the aldo/keto reductase family.</text>
</comment>
<feature type="domain" description="NADP-dependent oxidoreductase" evidence="7">
    <location>
        <begin position="19"/>
        <end position="295"/>
    </location>
</feature>
<evidence type="ECO:0000256" key="2">
    <source>
        <dbReference type="ARBA" id="ARBA00022857"/>
    </source>
</evidence>
<dbReference type="PANTHER" id="PTHR11732">
    <property type="entry name" value="ALDO/KETO REDUCTASE"/>
    <property type="match status" value="1"/>
</dbReference>
<dbReference type="SUPFAM" id="SSF51430">
    <property type="entry name" value="NAD(P)-linked oxidoreductase"/>
    <property type="match status" value="1"/>
</dbReference>
<dbReference type="PROSITE" id="PS00063">
    <property type="entry name" value="ALDOKETO_REDUCTASE_3"/>
    <property type="match status" value="1"/>
</dbReference>